<evidence type="ECO:0000256" key="1">
    <source>
        <dbReference type="SAM" id="MobiDB-lite"/>
    </source>
</evidence>
<dbReference type="Proteomes" id="UP000075714">
    <property type="component" value="Unassembled WGS sequence"/>
</dbReference>
<organism evidence="2 3">
    <name type="scientific">Gonium pectorale</name>
    <name type="common">Green alga</name>
    <dbReference type="NCBI Taxonomy" id="33097"/>
    <lineage>
        <taxon>Eukaryota</taxon>
        <taxon>Viridiplantae</taxon>
        <taxon>Chlorophyta</taxon>
        <taxon>core chlorophytes</taxon>
        <taxon>Chlorophyceae</taxon>
        <taxon>CS clade</taxon>
        <taxon>Chlamydomonadales</taxon>
        <taxon>Volvocaceae</taxon>
        <taxon>Gonium</taxon>
    </lineage>
</organism>
<feature type="compositionally biased region" description="Low complexity" evidence="1">
    <location>
        <begin position="40"/>
        <end position="49"/>
    </location>
</feature>
<name>A0A150GGC3_GONPE</name>
<proteinExistence type="predicted"/>
<dbReference type="STRING" id="33097.A0A150GGC3"/>
<dbReference type="AlphaFoldDB" id="A0A150GGC3"/>
<reference evidence="3" key="1">
    <citation type="journal article" date="2016" name="Nat. Commun.">
        <title>The Gonium pectorale genome demonstrates co-option of cell cycle regulation during the evolution of multicellularity.</title>
        <authorList>
            <person name="Hanschen E.R."/>
            <person name="Marriage T.N."/>
            <person name="Ferris P.J."/>
            <person name="Hamaji T."/>
            <person name="Toyoda A."/>
            <person name="Fujiyama A."/>
            <person name="Neme R."/>
            <person name="Noguchi H."/>
            <person name="Minakuchi Y."/>
            <person name="Suzuki M."/>
            <person name="Kawai-Toyooka H."/>
            <person name="Smith D.R."/>
            <person name="Sparks H."/>
            <person name="Anderson J."/>
            <person name="Bakaric R."/>
            <person name="Luria V."/>
            <person name="Karger A."/>
            <person name="Kirschner M.W."/>
            <person name="Durand P.M."/>
            <person name="Michod R.E."/>
            <person name="Nozaki H."/>
            <person name="Olson B.J."/>
        </authorList>
    </citation>
    <scope>NUCLEOTIDE SEQUENCE [LARGE SCALE GENOMIC DNA]</scope>
    <source>
        <strain evidence="3">NIES-2863</strain>
    </source>
</reference>
<protein>
    <submittedName>
        <fullName evidence="2">Uncharacterized protein</fullName>
    </submittedName>
</protein>
<evidence type="ECO:0000313" key="3">
    <source>
        <dbReference type="Proteomes" id="UP000075714"/>
    </source>
</evidence>
<comment type="caution">
    <text evidence="2">The sequence shown here is derived from an EMBL/GenBank/DDBJ whole genome shotgun (WGS) entry which is preliminary data.</text>
</comment>
<accession>A0A150GGC3</accession>
<gene>
    <name evidence="2" type="ORF">GPECTOR_25g449</name>
</gene>
<evidence type="ECO:0000313" key="2">
    <source>
        <dbReference type="EMBL" id="KXZ48864.1"/>
    </source>
</evidence>
<dbReference type="EMBL" id="LSYV01000026">
    <property type="protein sequence ID" value="KXZ48864.1"/>
    <property type="molecule type" value="Genomic_DNA"/>
</dbReference>
<feature type="region of interest" description="Disordered" evidence="1">
    <location>
        <begin position="33"/>
        <end position="61"/>
    </location>
</feature>
<feature type="compositionally biased region" description="Basic and acidic residues" evidence="1">
    <location>
        <begin position="52"/>
        <end position="61"/>
    </location>
</feature>
<sequence length="83" mass="9001">MGLPAGYTLDFATRVQRQGHAYAPRRIVEDAFGGRGGEEAAGSRYSARSRSSRFDTGDERKKAEHILAQAAEVRGHAAADHDD</sequence>
<keyword evidence="3" id="KW-1185">Reference proteome</keyword>